<evidence type="ECO:0000313" key="2">
    <source>
        <dbReference type="Proteomes" id="UP000269945"/>
    </source>
</evidence>
<dbReference type="Proteomes" id="UP000269945">
    <property type="component" value="Unassembled WGS sequence"/>
</dbReference>
<accession>A0A9X9Q5D9</accession>
<comment type="caution">
    <text evidence="1">The sequence shown here is derived from an EMBL/GenBank/DDBJ whole genome shotgun (WGS) entry which is preliminary data.</text>
</comment>
<proteinExistence type="predicted"/>
<evidence type="ECO:0000313" key="1">
    <source>
        <dbReference type="EMBL" id="VCX30467.1"/>
    </source>
</evidence>
<reference evidence="1 2" key="1">
    <citation type="submission" date="2018-10" db="EMBL/GenBank/DDBJ databases">
        <authorList>
            <person name="Ekblom R."/>
            <person name="Jareborg N."/>
        </authorList>
    </citation>
    <scope>NUCLEOTIDE SEQUENCE [LARGE SCALE GENOMIC DNA]</scope>
    <source>
        <tissue evidence="1">Muscle</tissue>
    </source>
</reference>
<organism evidence="1 2">
    <name type="scientific">Gulo gulo</name>
    <name type="common">Wolverine</name>
    <name type="synonym">Gluton</name>
    <dbReference type="NCBI Taxonomy" id="48420"/>
    <lineage>
        <taxon>Eukaryota</taxon>
        <taxon>Metazoa</taxon>
        <taxon>Chordata</taxon>
        <taxon>Craniata</taxon>
        <taxon>Vertebrata</taxon>
        <taxon>Euteleostomi</taxon>
        <taxon>Mammalia</taxon>
        <taxon>Eutheria</taxon>
        <taxon>Laurasiatheria</taxon>
        <taxon>Carnivora</taxon>
        <taxon>Caniformia</taxon>
        <taxon>Musteloidea</taxon>
        <taxon>Mustelidae</taxon>
        <taxon>Guloninae</taxon>
        <taxon>Gulo</taxon>
    </lineage>
</organism>
<sequence>PPDVHSRYGLAPSARSWRVRRASSLWFANSTLPAKGSPLPGRGGGGMEAEFADHTWAVAHAMRGLGSPPHSAFALSGHRDLWSGWEMWSKAQVDAEGQE</sequence>
<feature type="non-terminal residue" evidence="1">
    <location>
        <position position="1"/>
    </location>
</feature>
<protein>
    <submittedName>
        <fullName evidence="1">Uncharacterized protein</fullName>
    </submittedName>
</protein>
<name>A0A9X9Q5D9_GULGU</name>
<dbReference type="EMBL" id="CYRY02038142">
    <property type="protein sequence ID" value="VCX30467.1"/>
    <property type="molecule type" value="Genomic_DNA"/>
</dbReference>
<dbReference type="AlphaFoldDB" id="A0A9X9Q5D9"/>
<keyword evidence="2" id="KW-1185">Reference proteome</keyword>
<gene>
    <name evidence="1" type="ORF">BN2614_LOCUS4</name>
</gene>